<evidence type="ECO:0008006" key="4">
    <source>
        <dbReference type="Google" id="ProtNLM"/>
    </source>
</evidence>
<feature type="signal peptide" evidence="1">
    <location>
        <begin position="1"/>
        <end position="21"/>
    </location>
</feature>
<proteinExistence type="predicted"/>
<accession>A0A182SJM1</accession>
<sequence length="112" mass="13033">MNITLVTTMMMLMMLMMSVSFLLFPHFPGQVEQPDRPSIAVSHVQPYKDAPKRMDERTRTRIKGNARPIISRRPETKLLHAKIMSLINWQGRSRRMVEVAGYRHVTKQIADN</sequence>
<reference evidence="2" key="2">
    <citation type="submission" date="2020-05" db="UniProtKB">
        <authorList>
            <consortium name="EnsemblMetazoa"/>
        </authorList>
    </citation>
    <scope>IDENTIFICATION</scope>
    <source>
        <strain evidence="2">maculatus3</strain>
    </source>
</reference>
<dbReference type="Proteomes" id="UP000075901">
    <property type="component" value="Unassembled WGS sequence"/>
</dbReference>
<keyword evidence="3" id="KW-1185">Reference proteome</keyword>
<name>A0A182SJM1_9DIPT</name>
<organism evidence="2 3">
    <name type="scientific">Anopheles maculatus</name>
    <dbReference type="NCBI Taxonomy" id="74869"/>
    <lineage>
        <taxon>Eukaryota</taxon>
        <taxon>Metazoa</taxon>
        <taxon>Ecdysozoa</taxon>
        <taxon>Arthropoda</taxon>
        <taxon>Hexapoda</taxon>
        <taxon>Insecta</taxon>
        <taxon>Pterygota</taxon>
        <taxon>Neoptera</taxon>
        <taxon>Endopterygota</taxon>
        <taxon>Diptera</taxon>
        <taxon>Nematocera</taxon>
        <taxon>Culicoidea</taxon>
        <taxon>Culicidae</taxon>
        <taxon>Anophelinae</taxon>
        <taxon>Anopheles</taxon>
        <taxon>Anopheles maculatus group</taxon>
    </lineage>
</organism>
<reference evidence="3" key="1">
    <citation type="submission" date="2013-09" db="EMBL/GenBank/DDBJ databases">
        <title>The Genome Sequence of Anopheles maculatus species B.</title>
        <authorList>
            <consortium name="The Broad Institute Genomics Platform"/>
            <person name="Neafsey D.E."/>
            <person name="Besansky N."/>
            <person name="Howell P."/>
            <person name="Walton C."/>
            <person name="Young S.K."/>
            <person name="Zeng Q."/>
            <person name="Gargeya S."/>
            <person name="Fitzgerald M."/>
            <person name="Haas B."/>
            <person name="Abouelleil A."/>
            <person name="Allen A.W."/>
            <person name="Alvarado L."/>
            <person name="Arachchi H.M."/>
            <person name="Berlin A.M."/>
            <person name="Chapman S.B."/>
            <person name="Gainer-Dewar J."/>
            <person name="Goldberg J."/>
            <person name="Griggs A."/>
            <person name="Gujja S."/>
            <person name="Hansen M."/>
            <person name="Howarth C."/>
            <person name="Imamovic A."/>
            <person name="Ireland A."/>
            <person name="Larimer J."/>
            <person name="McCowan C."/>
            <person name="Murphy C."/>
            <person name="Pearson M."/>
            <person name="Poon T.W."/>
            <person name="Priest M."/>
            <person name="Roberts A."/>
            <person name="Saif S."/>
            <person name="Shea T."/>
            <person name="Sisk P."/>
            <person name="Sykes S."/>
            <person name="Wortman J."/>
            <person name="Nusbaum C."/>
            <person name="Birren B."/>
        </authorList>
    </citation>
    <scope>NUCLEOTIDE SEQUENCE [LARGE SCALE GENOMIC DNA]</scope>
    <source>
        <strain evidence="3">maculatus3</strain>
    </source>
</reference>
<protein>
    <recommendedName>
        <fullName evidence="4">Secreted protein</fullName>
    </recommendedName>
</protein>
<dbReference type="AlphaFoldDB" id="A0A182SJM1"/>
<dbReference type="EnsemblMetazoa" id="AMAM008072-RA">
    <property type="protein sequence ID" value="AMAM008072-PA"/>
    <property type="gene ID" value="AMAM008072"/>
</dbReference>
<dbReference type="VEuPathDB" id="VectorBase:AMAM008072"/>
<evidence type="ECO:0000313" key="3">
    <source>
        <dbReference type="Proteomes" id="UP000075901"/>
    </source>
</evidence>
<evidence type="ECO:0000256" key="1">
    <source>
        <dbReference type="SAM" id="SignalP"/>
    </source>
</evidence>
<feature type="chain" id="PRO_5008135872" description="Secreted protein" evidence="1">
    <location>
        <begin position="22"/>
        <end position="112"/>
    </location>
</feature>
<evidence type="ECO:0000313" key="2">
    <source>
        <dbReference type="EnsemblMetazoa" id="AMAM008072-PA"/>
    </source>
</evidence>
<keyword evidence="1" id="KW-0732">Signal</keyword>